<reference evidence="1" key="1">
    <citation type="submission" date="2023-06" db="EMBL/GenBank/DDBJ databases">
        <authorList>
            <person name="Kurt Z."/>
        </authorList>
    </citation>
    <scope>NUCLEOTIDE SEQUENCE</scope>
</reference>
<dbReference type="Proteomes" id="UP001642409">
    <property type="component" value="Unassembled WGS sequence"/>
</dbReference>
<accession>A0AA86UMW8</accession>
<comment type="caution">
    <text evidence="1">The sequence shown here is derived from an EMBL/GenBank/DDBJ whole genome shotgun (WGS) entry which is preliminary data.</text>
</comment>
<organism evidence="1">
    <name type="scientific">Hexamita inflata</name>
    <dbReference type="NCBI Taxonomy" id="28002"/>
    <lineage>
        <taxon>Eukaryota</taxon>
        <taxon>Metamonada</taxon>
        <taxon>Diplomonadida</taxon>
        <taxon>Hexamitidae</taxon>
        <taxon>Hexamitinae</taxon>
        <taxon>Hexamita</taxon>
    </lineage>
</organism>
<dbReference type="EMBL" id="CATOUU010000942">
    <property type="protein sequence ID" value="CAI9961554.1"/>
    <property type="molecule type" value="Genomic_DNA"/>
</dbReference>
<protein>
    <submittedName>
        <fullName evidence="1">Uncharacterized protein</fullName>
    </submittedName>
</protein>
<evidence type="ECO:0000313" key="3">
    <source>
        <dbReference type="Proteomes" id="UP001642409"/>
    </source>
</evidence>
<gene>
    <name evidence="2" type="ORF">HINF_LOCUS45032</name>
    <name evidence="1" type="ORF">HINF_LOCUS49199</name>
</gene>
<name>A0AA86UMW8_9EUKA</name>
<dbReference type="Gene3D" id="2.120.10.30">
    <property type="entry name" value="TolB, C-terminal domain"/>
    <property type="match status" value="1"/>
</dbReference>
<dbReference type="PANTHER" id="PTHR46388:SF2">
    <property type="entry name" value="NHL REPEAT-CONTAINING PROTEIN 2"/>
    <property type="match status" value="1"/>
</dbReference>
<sequence length="631" mass="71761">MRPFFASTLAGSPLAGNVDSSFELSSFSRPAGILSFEKFIFVVDRSIGTSVRVLFDGKVKSIRWRNSQELLQPCGLALFESYLLIADRGHDKIRYINLGEINTKWFNILDTMRFELQTMQLPGLKKPTNLLTHKNMLYISDQGNHRILRIQISAQQGISVKAPQILCNTPRPEGICVLNEQHLLFCDSSLHKIFQIEMEETEANPSVFVGSAPGFLDGSVENAQFRGPIQVKIDEESTVYILEKDNSAMRIIKNGVVTTICQGRGYKDGFQPTLDDPSDFIVQKFQFCTKIILADTRNACIRVLEDTQIGSEFDNTGKPKDVQTVKRTPPLQKALHPRPDDALSPQVALADEIPVEYNYKIAPYDVLHPLLQKIGANALYFFKLLTQGKYTELLDYVSKLQEKFVYPVAFSYLAYFNLTREFNPKQLHEGAQRNNSALEFFRKFASSKLLVYEKQLLKTFVADVEQHAGLLAICNGYCVKIRLSINNNVIKLNQQNQFIVGKDKMVEENNVVFEIQITSDVKHFDQITSEIRFAGGLVNDQKVIYVPGQKLEVKGEQLSIFYDKFTFKMSKEQIQSVILNNTGVMQYIHMKIWNKYEFQIGVEAGNGPLKRSSREISRQFELEETTIAVFV</sequence>
<evidence type="ECO:0000313" key="1">
    <source>
        <dbReference type="EMBL" id="CAI9961554.1"/>
    </source>
</evidence>
<dbReference type="SUPFAM" id="SSF101898">
    <property type="entry name" value="NHL repeat"/>
    <property type="match status" value="1"/>
</dbReference>
<keyword evidence="3" id="KW-1185">Reference proteome</keyword>
<dbReference type="InterPro" id="IPR011042">
    <property type="entry name" value="6-blade_b-propeller_TolB-like"/>
</dbReference>
<dbReference type="PANTHER" id="PTHR46388">
    <property type="entry name" value="NHL REPEAT-CONTAINING PROTEIN 2"/>
    <property type="match status" value="1"/>
</dbReference>
<proteinExistence type="predicted"/>
<reference evidence="2 3" key="2">
    <citation type="submission" date="2024-07" db="EMBL/GenBank/DDBJ databases">
        <authorList>
            <person name="Akdeniz Z."/>
        </authorList>
    </citation>
    <scope>NUCLEOTIDE SEQUENCE [LARGE SCALE GENOMIC DNA]</scope>
</reference>
<dbReference type="AlphaFoldDB" id="A0AA86UMW8"/>
<dbReference type="EMBL" id="CAXDID020000194">
    <property type="protein sequence ID" value="CAL6052818.1"/>
    <property type="molecule type" value="Genomic_DNA"/>
</dbReference>
<evidence type="ECO:0000313" key="2">
    <source>
        <dbReference type="EMBL" id="CAL6052818.1"/>
    </source>
</evidence>